<dbReference type="AlphaFoldDB" id="A0A4R0N2T2"/>
<evidence type="ECO:0000259" key="9">
    <source>
        <dbReference type="Pfam" id="PF07715"/>
    </source>
</evidence>
<feature type="chain" id="PRO_5020333263" evidence="8">
    <location>
        <begin position="21"/>
        <end position="1034"/>
    </location>
</feature>
<dbReference type="InterPro" id="IPR008969">
    <property type="entry name" value="CarboxyPept-like_regulatory"/>
</dbReference>
<dbReference type="EMBL" id="SJSK01000001">
    <property type="protein sequence ID" value="TCC93667.1"/>
    <property type="molecule type" value="Genomic_DNA"/>
</dbReference>
<protein>
    <submittedName>
        <fullName evidence="10">TonB-dependent receptor</fullName>
    </submittedName>
</protein>
<dbReference type="InterPro" id="IPR036942">
    <property type="entry name" value="Beta-barrel_TonB_sf"/>
</dbReference>
<keyword evidence="4 7" id="KW-0812">Transmembrane</keyword>
<evidence type="ECO:0000256" key="8">
    <source>
        <dbReference type="SAM" id="SignalP"/>
    </source>
</evidence>
<evidence type="ECO:0000256" key="1">
    <source>
        <dbReference type="ARBA" id="ARBA00004571"/>
    </source>
</evidence>
<evidence type="ECO:0000256" key="6">
    <source>
        <dbReference type="ARBA" id="ARBA00023237"/>
    </source>
</evidence>
<dbReference type="NCBIfam" id="TIGR04056">
    <property type="entry name" value="OMP_RagA_SusC"/>
    <property type="match status" value="1"/>
</dbReference>
<dbReference type="InterPro" id="IPR037066">
    <property type="entry name" value="Plug_dom_sf"/>
</dbReference>
<comment type="subcellular location">
    <subcellularLocation>
        <location evidence="1 7">Cell outer membrane</location>
        <topology evidence="1 7">Multi-pass membrane protein</topology>
    </subcellularLocation>
</comment>
<accession>A0A4R0N2T2</accession>
<dbReference type="SUPFAM" id="SSF49464">
    <property type="entry name" value="Carboxypeptidase regulatory domain-like"/>
    <property type="match status" value="1"/>
</dbReference>
<dbReference type="Gene3D" id="2.60.40.1120">
    <property type="entry name" value="Carboxypeptidase-like, regulatory domain"/>
    <property type="match status" value="1"/>
</dbReference>
<organism evidence="10 11">
    <name type="scientific">Pedobacter frigiditerrae</name>
    <dbReference type="NCBI Taxonomy" id="2530452"/>
    <lineage>
        <taxon>Bacteria</taxon>
        <taxon>Pseudomonadati</taxon>
        <taxon>Bacteroidota</taxon>
        <taxon>Sphingobacteriia</taxon>
        <taxon>Sphingobacteriales</taxon>
        <taxon>Sphingobacteriaceae</taxon>
        <taxon>Pedobacter</taxon>
    </lineage>
</organism>
<dbReference type="Pfam" id="PF07715">
    <property type="entry name" value="Plug"/>
    <property type="match status" value="1"/>
</dbReference>
<dbReference type="Proteomes" id="UP000292884">
    <property type="component" value="Unassembled WGS sequence"/>
</dbReference>
<dbReference type="Gene3D" id="2.170.130.10">
    <property type="entry name" value="TonB-dependent receptor, plug domain"/>
    <property type="match status" value="1"/>
</dbReference>
<dbReference type="InterPro" id="IPR023997">
    <property type="entry name" value="TonB-dep_OMP_SusC/RagA_CS"/>
</dbReference>
<name>A0A4R0N2T2_9SPHI</name>
<dbReference type="Pfam" id="PF13715">
    <property type="entry name" value="CarbopepD_reg_2"/>
    <property type="match status" value="1"/>
</dbReference>
<evidence type="ECO:0000256" key="3">
    <source>
        <dbReference type="ARBA" id="ARBA00022452"/>
    </source>
</evidence>
<dbReference type="Gene3D" id="2.40.170.20">
    <property type="entry name" value="TonB-dependent receptor, beta-barrel domain"/>
    <property type="match status" value="1"/>
</dbReference>
<comment type="caution">
    <text evidence="10">The sequence shown here is derived from an EMBL/GenBank/DDBJ whole genome shotgun (WGS) entry which is preliminary data.</text>
</comment>
<feature type="domain" description="TonB-dependent receptor plug" evidence="9">
    <location>
        <begin position="115"/>
        <end position="234"/>
    </location>
</feature>
<keyword evidence="8" id="KW-0732">Signal</keyword>
<dbReference type="InterPro" id="IPR039426">
    <property type="entry name" value="TonB-dep_rcpt-like"/>
</dbReference>
<dbReference type="NCBIfam" id="TIGR04057">
    <property type="entry name" value="SusC_RagA_signa"/>
    <property type="match status" value="1"/>
</dbReference>
<dbReference type="SUPFAM" id="SSF56935">
    <property type="entry name" value="Porins"/>
    <property type="match status" value="1"/>
</dbReference>
<dbReference type="PROSITE" id="PS52016">
    <property type="entry name" value="TONB_DEPENDENT_REC_3"/>
    <property type="match status" value="1"/>
</dbReference>
<evidence type="ECO:0000256" key="7">
    <source>
        <dbReference type="PROSITE-ProRule" id="PRU01360"/>
    </source>
</evidence>
<comment type="similarity">
    <text evidence="7">Belongs to the TonB-dependent receptor family.</text>
</comment>
<proteinExistence type="inferred from homology"/>
<dbReference type="InterPro" id="IPR012910">
    <property type="entry name" value="Plug_dom"/>
</dbReference>
<keyword evidence="2 7" id="KW-0813">Transport</keyword>
<dbReference type="InterPro" id="IPR023996">
    <property type="entry name" value="TonB-dep_OMP_SusC/RagA"/>
</dbReference>
<evidence type="ECO:0000256" key="4">
    <source>
        <dbReference type="ARBA" id="ARBA00022692"/>
    </source>
</evidence>
<evidence type="ECO:0000256" key="2">
    <source>
        <dbReference type="ARBA" id="ARBA00022448"/>
    </source>
</evidence>
<dbReference type="GO" id="GO:0009279">
    <property type="term" value="C:cell outer membrane"/>
    <property type="evidence" value="ECO:0007669"/>
    <property type="project" value="UniProtKB-SubCell"/>
</dbReference>
<keyword evidence="6 7" id="KW-0998">Cell outer membrane</keyword>
<evidence type="ECO:0000313" key="11">
    <source>
        <dbReference type="Proteomes" id="UP000292884"/>
    </source>
</evidence>
<dbReference type="RefSeq" id="WP_131551533.1">
    <property type="nucleotide sequence ID" value="NZ_SJSK01000001.1"/>
</dbReference>
<dbReference type="OrthoDB" id="9768177at2"/>
<evidence type="ECO:0000256" key="5">
    <source>
        <dbReference type="ARBA" id="ARBA00023136"/>
    </source>
</evidence>
<evidence type="ECO:0000313" key="10">
    <source>
        <dbReference type="EMBL" id="TCC93667.1"/>
    </source>
</evidence>
<gene>
    <name evidence="10" type="ORF">EZ428_02540</name>
</gene>
<keyword evidence="11" id="KW-1185">Reference proteome</keyword>
<reference evidence="10 11" key="1">
    <citation type="submission" date="2019-02" db="EMBL/GenBank/DDBJ databases">
        <title>Pedobacter sp. RP-1-13 sp. nov., isolated from Arctic soil.</title>
        <authorList>
            <person name="Dahal R.H."/>
        </authorList>
    </citation>
    <scope>NUCLEOTIDE SEQUENCE [LARGE SCALE GENOMIC DNA]</scope>
    <source>
        <strain evidence="10 11">RP-1-13</strain>
    </source>
</reference>
<sequence length="1034" mass="111489">MKKILQSLLVLSLLFSVAFAQNRTVTGTVKDKTGLPVPGVTVKGRGSNAVTGTASNGTFSISVPASVTIIEFSSLGYANQSLTIGTSNVVNATLEDSTNDLQEVMVVAYGTVKKESFVGSAAVVGAKNFESRPTTSFQKSLQGAAAGVQASSVSGQPGASTQIRVRGIGSITQSAEPLYVVDGVAISSTGTDLTSVAQTADFMATLNPNDVESVTILKDASAAAIYGSRAANGVVLITTKQGKAGVTKFSASVSGGFSAQAVDKHETLNAEEYYRLYFNSYYATAIAGGATPAAAATTANTNTRTKLSVNPFNTLNPFVGGGALAPGAALLYDTDWRDAVLRKGITKDANISASGGTEKLKYYVSGGYFDQRGIVIGSDFKRFTGKFNLSSDVNKSISFGINNTLANSIQNTPAGAGGGANPVRFADINSNIYSLYVRDANGNVTYDVNGKPVYNYVNPVSPDFNPVGLNELDQYLSKTTRINSVPYIQAKFLNGFTAKSLVSLDYTGVRENQFYNLEHGNGVGVKGRAYRYSKEDITTTYINTLTYDKSIGSHNINVLLGQEAFKNTYDTFSAERTQFSFAGQTELGNAALPGSGTTSGVTEERFASYFSRLNYDFANKYYFSATFRRDGSSVFGPDKKYGNFWSLGGAWRVTQEKFMSNLSFINELKLRASYGTTGNNKIGRYAAQGLYSLTGAYEGTGGAVYSQLAYDALQWERNNTTDIGIEFSILNRRINGELGYYKKQSQGLLFAQPLSRMTGFISLNTNLAEINNSGFEVTLGGTPIVTSDFNWNVSINVTTNNNEIKKLSQAEVGDGQYNLKVGGDRYAWNLREYAGIDQTDGRAMWYMDDANGNKITTKTYASSKLYNTHGSALPDFFGGFNNTLTYKEFDFSVFTYFSYGGKVYDALEQTLTHNGITPGQQLSREVLNAWSPTNTSSTIPRFVPVNSDFSNSPSTRYLHDGSYIRVKNITLGYKLKRDWAAKAKLGSARIFIMAENPFTLAKHKGLDPEQAINGTSNNDIPNIKTLSVGLTVGF</sequence>
<keyword evidence="3 7" id="KW-1134">Transmembrane beta strand</keyword>
<feature type="signal peptide" evidence="8">
    <location>
        <begin position="1"/>
        <end position="20"/>
    </location>
</feature>
<keyword evidence="10" id="KW-0675">Receptor</keyword>
<keyword evidence="5 7" id="KW-0472">Membrane</keyword>